<proteinExistence type="predicted"/>
<sequence length="137" mass="14614">MASPSGTGHRAAARYRSLRIVACALIVAVAVVGCGGGKRAASHATPVPAPSTTTPEEDCRRLVEYWGRAMIQGNPWSGLDWEQKGFSIDQHSIHDRVVAAARAEQRARGTEAALQLIGRQARQECTARRGAMGGGRH</sequence>
<organism evidence="1">
    <name type="scientific">Streptomyces sp. NBC_00060</name>
    <dbReference type="NCBI Taxonomy" id="2975636"/>
    <lineage>
        <taxon>Bacteria</taxon>
        <taxon>Bacillati</taxon>
        <taxon>Actinomycetota</taxon>
        <taxon>Actinomycetes</taxon>
        <taxon>Kitasatosporales</taxon>
        <taxon>Streptomycetaceae</taxon>
        <taxon>Streptomyces</taxon>
    </lineage>
</organism>
<evidence type="ECO:0000313" key="1">
    <source>
        <dbReference type="EMBL" id="WTU43023.1"/>
    </source>
</evidence>
<dbReference type="AlphaFoldDB" id="A0AAU2H631"/>
<reference evidence="1" key="1">
    <citation type="submission" date="2022-10" db="EMBL/GenBank/DDBJ databases">
        <title>The complete genomes of actinobacterial strains from the NBC collection.</title>
        <authorList>
            <person name="Joergensen T.S."/>
            <person name="Alvarez Arevalo M."/>
            <person name="Sterndorff E.B."/>
            <person name="Faurdal D."/>
            <person name="Vuksanovic O."/>
            <person name="Mourched A.-S."/>
            <person name="Charusanti P."/>
            <person name="Shaw S."/>
            <person name="Blin K."/>
            <person name="Weber T."/>
        </authorList>
    </citation>
    <scope>NUCLEOTIDE SEQUENCE</scope>
    <source>
        <strain evidence="1">NBC_00060</strain>
    </source>
</reference>
<accession>A0AAU2H631</accession>
<dbReference type="EMBL" id="CP108253">
    <property type="protein sequence ID" value="WTU43023.1"/>
    <property type="molecule type" value="Genomic_DNA"/>
</dbReference>
<protein>
    <recommendedName>
        <fullName evidence="2">Lipoprotein</fullName>
    </recommendedName>
</protein>
<gene>
    <name evidence="1" type="ORF">OHV25_27260</name>
</gene>
<name>A0AAU2H631_9ACTN</name>
<evidence type="ECO:0008006" key="2">
    <source>
        <dbReference type="Google" id="ProtNLM"/>
    </source>
</evidence>